<name>A0A6J6EBQ3_9ZZZZ</name>
<dbReference type="Pfam" id="PF18313">
    <property type="entry name" value="TLP1_add_C"/>
    <property type="match status" value="1"/>
</dbReference>
<dbReference type="EMBL" id="CAEZTG010000125">
    <property type="protein sequence ID" value="CAB4572735.1"/>
    <property type="molecule type" value="Genomic_DNA"/>
</dbReference>
<gene>
    <name evidence="4" type="ORF">UFOPK1603_01268</name>
</gene>
<dbReference type="GO" id="GO:0016746">
    <property type="term" value="F:acyltransferase activity"/>
    <property type="evidence" value="ECO:0007669"/>
    <property type="project" value="InterPro"/>
</dbReference>
<dbReference type="Gene3D" id="3.40.47.10">
    <property type="match status" value="1"/>
</dbReference>
<dbReference type="InterPro" id="IPR040771">
    <property type="entry name" value="TLP1_add_C"/>
</dbReference>
<dbReference type="Pfam" id="PF22691">
    <property type="entry name" value="Thiolase_C_1"/>
    <property type="match status" value="1"/>
</dbReference>
<reference evidence="4" key="1">
    <citation type="submission" date="2020-05" db="EMBL/GenBank/DDBJ databases">
        <authorList>
            <person name="Chiriac C."/>
            <person name="Salcher M."/>
            <person name="Ghai R."/>
            <person name="Kavagutti S V."/>
        </authorList>
    </citation>
    <scope>NUCLEOTIDE SEQUENCE</scope>
</reference>
<evidence type="ECO:0000259" key="3">
    <source>
        <dbReference type="Pfam" id="PF22691"/>
    </source>
</evidence>
<dbReference type="AlphaFoldDB" id="A0A6J6EBQ3"/>
<organism evidence="4">
    <name type="scientific">freshwater metagenome</name>
    <dbReference type="NCBI Taxonomy" id="449393"/>
    <lineage>
        <taxon>unclassified sequences</taxon>
        <taxon>metagenomes</taxon>
        <taxon>ecological metagenomes</taxon>
    </lineage>
</organism>
<accession>A0A6J6EBQ3</accession>
<dbReference type="PANTHER" id="PTHR42870">
    <property type="entry name" value="ACETYL-COA C-ACETYLTRANSFERASE"/>
    <property type="match status" value="1"/>
</dbReference>
<evidence type="ECO:0000256" key="1">
    <source>
        <dbReference type="SAM" id="MobiDB-lite"/>
    </source>
</evidence>
<dbReference type="Gene3D" id="2.40.50.840">
    <property type="match status" value="1"/>
</dbReference>
<feature type="region of interest" description="Disordered" evidence="1">
    <location>
        <begin position="131"/>
        <end position="150"/>
    </location>
</feature>
<protein>
    <submittedName>
        <fullName evidence="4">Unannotated protein</fullName>
    </submittedName>
</protein>
<proteinExistence type="predicted"/>
<dbReference type="PANTHER" id="PTHR42870:SF2">
    <property type="entry name" value="LIPID-TRANSFER PROTEIN, PUTATIVE-RELATED"/>
    <property type="match status" value="1"/>
</dbReference>
<evidence type="ECO:0000259" key="2">
    <source>
        <dbReference type="Pfam" id="PF18313"/>
    </source>
</evidence>
<feature type="domain" description="Thiolase-like protein type 1 additional C-terminal" evidence="2">
    <location>
        <begin position="427"/>
        <end position="498"/>
    </location>
</feature>
<sequence>MALELDPRLPIIVGAGQIMIRDAATEPLEPAELMAEALRRAEIDSGGTGLLTGADQVLTVSELSWRYRNAALAVAERIGASPRRLATSVVGGNLAGVMVARAAADIQAGAAEVIAITGGEATRTRSRLRKAGLEPEWSTQSDSIESPESIGDLRPLVNDMENARGVRLPVHVYPLFEVALRARLGLSVDRHIERIGSLWSAFSDVASTNPNAWLRTPLSSSEITTASAENRVISWPYTKRLCSNSQVDQGAAVIITSVAAAERAGVPRDRWVFLHAGAEAIDHWNVSNRVDLCSSPALRTAGRDAFSLAGITADDIAHIDLYSCFPAAVQIGAIELGLIPAEDTNGGGWGGVGSTRPLTVTGGMTFAGGPLNNYPTHGLATMVETLRNDAGSIGLCTANGGYTTEHAVLLASTEPPASGAYRHSNPQAEVDALPRVECDDTWTGAVVIESATVVFEDGPTHALVATRTSDGQRSWGMSNDADFMNAAMTTELVGARAQRSANGTIALDEGN</sequence>
<evidence type="ECO:0000313" key="4">
    <source>
        <dbReference type="EMBL" id="CAB4572735.1"/>
    </source>
</evidence>
<dbReference type="InterPro" id="IPR016039">
    <property type="entry name" value="Thiolase-like"/>
</dbReference>
<dbReference type="InterPro" id="IPR055140">
    <property type="entry name" value="Thiolase_C_2"/>
</dbReference>
<feature type="domain" description="Thiolase C-terminal" evidence="3">
    <location>
        <begin position="278"/>
        <end position="410"/>
    </location>
</feature>
<dbReference type="SUPFAM" id="SSF53901">
    <property type="entry name" value="Thiolase-like"/>
    <property type="match status" value="1"/>
</dbReference>
<feature type="compositionally biased region" description="Polar residues" evidence="1">
    <location>
        <begin position="137"/>
        <end position="146"/>
    </location>
</feature>